<dbReference type="VEuPathDB" id="FungiDB:Malapachy_0741"/>
<evidence type="ECO:0000256" key="14">
    <source>
        <dbReference type="SAM" id="MobiDB-lite"/>
    </source>
</evidence>
<feature type="transmembrane region" description="Helical" evidence="15">
    <location>
        <begin position="39"/>
        <end position="56"/>
    </location>
</feature>
<dbReference type="Pfam" id="PF08022">
    <property type="entry name" value="FAD_binding_8"/>
    <property type="match status" value="1"/>
</dbReference>
<evidence type="ECO:0000313" key="17">
    <source>
        <dbReference type="EMBL" id="KOS14705.1"/>
    </source>
</evidence>
<feature type="transmembrane region" description="Helical" evidence="15">
    <location>
        <begin position="305"/>
        <end position="322"/>
    </location>
</feature>
<evidence type="ECO:0000256" key="4">
    <source>
        <dbReference type="ARBA" id="ARBA00022448"/>
    </source>
</evidence>
<evidence type="ECO:0000259" key="16">
    <source>
        <dbReference type="PROSITE" id="PS51384"/>
    </source>
</evidence>
<evidence type="ECO:0000256" key="9">
    <source>
        <dbReference type="ARBA" id="ARBA00023002"/>
    </source>
</evidence>
<dbReference type="PANTHER" id="PTHR32361:SF9">
    <property type="entry name" value="FERRIC REDUCTASE TRANSMEMBRANE COMPONENT 3-RELATED"/>
    <property type="match status" value="1"/>
</dbReference>
<feature type="region of interest" description="Disordered" evidence="14">
    <location>
        <begin position="731"/>
        <end position="750"/>
    </location>
</feature>
<keyword evidence="4" id="KW-0813">Transport</keyword>
<dbReference type="Pfam" id="PF01794">
    <property type="entry name" value="Ferric_reduct"/>
    <property type="match status" value="1"/>
</dbReference>
<dbReference type="GO" id="GO:0005886">
    <property type="term" value="C:plasma membrane"/>
    <property type="evidence" value="ECO:0007669"/>
    <property type="project" value="UniProtKB-SubCell"/>
</dbReference>
<evidence type="ECO:0000256" key="8">
    <source>
        <dbReference type="ARBA" id="ARBA00022989"/>
    </source>
</evidence>
<comment type="subcellular location">
    <subcellularLocation>
        <location evidence="1">Cell membrane</location>
        <topology evidence="1">Multi-pass membrane protein</topology>
    </subcellularLocation>
</comment>
<keyword evidence="9" id="KW-0560">Oxidoreductase</keyword>
<dbReference type="InterPro" id="IPR017938">
    <property type="entry name" value="Riboflavin_synthase-like_b-brl"/>
</dbReference>
<dbReference type="InterPro" id="IPR013112">
    <property type="entry name" value="FAD-bd_8"/>
</dbReference>
<dbReference type="EC" id="1.16.1.9" evidence="3"/>
<evidence type="ECO:0000256" key="3">
    <source>
        <dbReference type="ARBA" id="ARBA00012668"/>
    </source>
</evidence>
<evidence type="ECO:0000256" key="15">
    <source>
        <dbReference type="SAM" id="Phobius"/>
    </source>
</evidence>
<dbReference type="InterPro" id="IPR013121">
    <property type="entry name" value="Fe_red_NAD-bd_6"/>
</dbReference>
<dbReference type="AlphaFoldDB" id="A0A0M9VPW3"/>
<keyword evidence="7" id="KW-0249">Electron transport</keyword>
<comment type="similarity">
    <text evidence="2">Belongs to the ferric reductase (FRE) family.</text>
</comment>
<dbReference type="STRING" id="77020.A0A0M9VPW3"/>
<dbReference type="GeneID" id="28727130"/>
<evidence type="ECO:0000256" key="7">
    <source>
        <dbReference type="ARBA" id="ARBA00022982"/>
    </source>
</evidence>
<feature type="domain" description="FAD-binding FR-type" evidence="16">
    <location>
        <begin position="411"/>
        <end position="557"/>
    </location>
</feature>
<keyword evidence="12" id="KW-0325">Glycoprotein</keyword>
<evidence type="ECO:0000256" key="1">
    <source>
        <dbReference type="ARBA" id="ARBA00004651"/>
    </source>
</evidence>
<dbReference type="InterPro" id="IPR039261">
    <property type="entry name" value="FNR_nucleotide-bd"/>
</dbReference>
<gene>
    <name evidence="17" type="ORF">Malapachy_0741</name>
</gene>
<keyword evidence="8 15" id="KW-1133">Transmembrane helix</keyword>
<evidence type="ECO:0000256" key="11">
    <source>
        <dbReference type="ARBA" id="ARBA00023136"/>
    </source>
</evidence>
<dbReference type="SFLD" id="SFLDS00052">
    <property type="entry name" value="Ferric_Reductase_Domain"/>
    <property type="match status" value="2"/>
</dbReference>
<dbReference type="InterPro" id="IPR017927">
    <property type="entry name" value="FAD-bd_FR_type"/>
</dbReference>
<evidence type="ECO:0000256" key="12">
    <source>
        <dbReference type="ARBA" id="ARBA00023180"/>
    </source>
</evidence>
<dbReference type="Gene3D" id="3.40.50.80">
    <property type="entry name" value="Nucleotide-binding domain of ferredoxin-NADP reductase (FNR) module"/>
    <property type="match status" value="1"/>
</dbReference>
<evidence type="ECO:0000256" key="6">
    <source>
        <dbReference type="ARBA" id="ARBA00022692"/>
    </source>
</evidence>
<dbReference type="GO" id="GO:0052851">
    <property type="term" value="F:ferric-chelate reductase (NADPH) activity"/>
    <property type="evidence" value="ECO:0007669"/>
    <property type="project" value="UniProtKB-EC"/>
</dbReference>
<keyword evidence="6 15" id="KW-0812">Transmembrane</keyword>
<reference evidence="17 18" key="1">
    <citation type="submission" date="2015-07" db="EMBL/GenBank/DDBJ databases">
        <title>Draft Genome Sequence of Malassezia furfur CBS1878 and Malassezia pachydermatis CBS1879.</title>
        <authorList>
            <person name="Triana S."/>
            <person name="Ohm R."/>
            <person name="Gonzalez A."/>
            <person name="DeCock H."/>
            <person name="Restrepo S."/>
            <person name="Celis A."/>
        </authorList>
    </citation>
    <scope>NUCLEOTIDE SEQUENCE [LARGE SCALE GENOMIC DNA]</scope>
    <source>
        <strain evidence="17 18">CBS 1879</strain>
    </source>
</reference>
<dbReference type="Pfam" id="PF08030">
    <property type="entry name" value="NAD_binding_6"/>
    <property type="match status" value="1"/>
</dbReference>
<evidence type="ECO:0000256" key="13">
    <source>
        <dbReference type="ARBA" id="ARBA00048483"/>
    </source>
</evidence>
<dbReference type="InterPro" id="IPR051410">
    <property type="entry name" value="Ferric/Cupric_Reductase"/>
</dbReference>
<organism evidence="17 18">
    <name type="scientific">Malassezia pachydermatis</name>
    <dbReference type="NCBI Taxonomy" id="77020"/>
    <lineage>
        <taxon>Eukaryota</taxon>
        <taxon>Fungi</taxon>
        <taxon>Dikarya</taxon>
        <taxon>Basidiomycota</taxon>
        <taxon>Ustilaginomycotina</taxon>
        <taxon>Malasseziomycetes</taxon>
        <taxon>Malasseziales</taxon>
        <taxon>Malasseziaceae</taxon>
        <taxon>Malassezia</taxon>
    </lineage>
</organism>
<accession>A0A0M9VPW3</accession>
<dbReference type="EMBL" id="LGAV01000003">
    <property type="protein sequence ID" value="KOS14705.1"/>
    <property type="molecule type" value="Genomic_DNA"/>
</dbReference>
<dbReference type="GO" id="GO:0006826">
    <property type="term" value="P:iron ion transport"/>
    <property type="evidence" value="ECO:0007669"/>
    <property type="project" value="TreeGrafter"/>
</dbReference>
<keyword evidence="10" id="KW-0406">Ion transport</keyword>
<feature type="transmembrane region" description="Helical" evidence="15">
    <location>
        <begin position="102"/>
        <end position="127"/>
    </location>
</feature>
<feature type="compositionally biased region" description="Basic residues" evidence="14">
    <location>
        <begin position="733"/>
        <end position="748"/>
    </location>
</feature>
<comment type="caution">
    <text evidence="17">The sequence shown here is derived from an EMBL/GenBank/DDBJ whole genome shotgun (WGS) entry which is preliminary data.</text>
</comment>
<evidence type="ECO:0000256" key="10">
    <source>
        <dbReference type="ARBA" id="ARBA00023065"/>
    </source>
</evidence>
<dbReference type="RefSeq" id="XP_017992337.1">
    <property type="nucleotide sequence ID" value="XM_018135255.1"/>
</dbReference>
<evidence type="ECO:0000256" key="2">
    <source>
        <dbReference type="ARBA" id="ARBA00006278"/>
    </source>
</evidence>
<keyword evidence="18" id="KW-1185">Reference proteome</keyword>
<dbReference type="CDD" id="cd06186">
    <property type="entry name" value="NOX_Duox_like_FAD_NADP"/>
    <property type="match status" value="1"/>
</dbReference>
<dbReference type="GO" id="GO:0015677">
    <property type="term" value="P:copper ion import"/>
    <property type="evidence" value="ECO:0007669"/>
    <property type="project" value="TreeGrafter"/>
</dbReference>
<sequence>MPSSTSTGAPSLPQGHSPEWTQGMMYLAAHELSAPSERYVYILWILFACLALLLGIEHMLGLTQRSFLGAVWTKWATMHYVPKTRVGASVWYKWQQSMYKTAYVTLQAGNVLLLLLILVPVLCLTFIGADYINPRASIFDVHTNFPTPDEVRKAHSMPQRRGVQWGLGDYPRVLTRPPSYTLPYHTYWSMGSRFGDFCNALTPLVVLFALKQAPFALMALPLFGRYSMDALSFLHRWGGRLLWLYALIHTILWLVQVSQDAHVKPGLWSMLLGIGRFRWAITAFIFLTLLVVLSVGPIRRRYYEFFYVTHIVCVIGFMIATWLHHPQLGWWMLAAFLLWGLERLWRLGRVWYINGRPSSPQTLKPLTLSTMHTSPLPTDVPAPFGKDDESMRWNESAEHVPMATPSWETLPTPFRPVISADLRLQLQPGYAFIQPLAGQMMRLVLRTTRPMSWRAGQWVYLMLPTLSWIQSHPFTIASSYVRKGKAFLPEDQDGRAPRDADQLIVLLIRARNGLTRRLWDSVAPSGDNAMPSLHASHVHGMHVRAIVDGPFGSAARMDWGAYSTCVIVCGGSGVTLGLAVLEHLCRKIANYLQGKSVHGAYGRSFLTRRVHFVWVMREYAHVQWAASTLRLCLEMLPPSHLRIELYVTRVHERPVAPAPPMPPVAPTLAVPASGENLRVSTPDVGAPAQQTAAMQTLGLNDNDLTQFGPDEDGPLTLADRSMNEFIRQEGKLRRERTRRKRSMRRPARARVAPMESFATQHANVQADKDLASMGIVPQANCMDEASGASTPQEALMPLDTSRPLPLTPIETSTDHAWPPPPTSTSATTKHDYFSLPSAMPSHESIPMEPLRPTPQQASTSTLHIPMTSATANLDPQEYQDYTIVSELTRAGYPPLDDIIRTEMTNAQGRTAVVGCGPSGLMALLRMAVSHHIELRKVWHGDASGHANLFTESYES</sequence>
<dbReference type="Proteomes" id="UP000037751">
    <property type="component" value="Unassembled WGS sequence"/>
</dbReference>
<name>A0A0M9VPW3_9BASI</name>
<proteinExistence type="inferred from homology"/>
<evidence type="ECO:0000313" key="18">
    <source>
        <dbReference type="Proteomes" id="UP000037751"/>
    </source>
</evidence>
<dbReference type="PANTHER" id="PTHR32361">
    <property type="entry name" value="FERRIC/CUPRIC REDUCTASE TRANSMEMBRANE COMPONENT"/>
    <property type="match status" value="1"/>
</dbReference>
<dbReference type="InterPro" id="IPR013130">
    <property type="entry name" value="Fe3_Rdtase_TM_dom"/>
</dbReference>
<protein>
    <recommendedName>
        <fullName evidence="3">ferric-chelate reductase (NADPH)</fullName>
        <ecNumber evidence="3">1.16.1.9</ecNumber>
    </recommendedName>
</protein>
<dbReference type="OrthoDB" id="10006946at2759"/>
<feature type="transmembrane region" description="Helical" evidence="15">
    <location>
        <begin position="200"/>
        <end position="220"/>
    </location>
</feature>
<feature type="transmembrane region" description="Helical" evidence="15">
    <location>
        <begin position="279"/>
        <end position="298"/>
    </location>
</feature>
<keyword evidence="11 15" id="KW-0472">Membrane</keyword>
<comment type="catalytic activity">
    <reaction evidence="13">
        <text>2 a Fe(II)-siderophore + NADP(+) + H(+) = 2 a Fe(III)-siderophore + NADPH</text>
        <dbReference type="Rhea" id="RHEA:28795"/>
        <dbReference type="Rhea" id="RHEA-COMP:11342"/>
        <dbReference type="Rhea" id="RHEA-COMP:11344"/>
        <dbReference type="ChEBI" id="CHEBI:15378"/>
        <dbReference type="ChEBI" id="CHEBI:29033"/>
        <dbReference type="ChEBI" id="CHEBI:29034"/>
        <dbReference type="ChEBI" id="CHEBI:57783"/>
        <dbReference type="ChEBI" id="CHEBI:58349"/>
        <dbReference type="EC" id="1.16.1.9"/>
    </reaction>
</comment>
<feature type="transmembrane region" description="Helical" evidence="15">
    <location>
        <begin position="241"/>
        <end position="259"/>
    </location>
</feature>
<dbReference type="Gene3D" id="2.40.30.10">
    <property type="entry name" value="Translation factors"/>
    <property type="match status" value="1"/>
</dbReference>
<dbReference type="SUPFAM" id="SSF63380">
    <property type="entry name" value="Riboflavin synthase domain-like"/>
    <property type="match status" value="1"/>
</dbReference>
<dbReference type="GO" id="GO:0006879">
    <property type="term" value="P:intracellular iron ion homeostasis"/>
    <property type="evidence" value="ECO:0007669"/>
    <property type="project" value="TreeGrafter"/>
</dbReference>
<dbReference type="PROSITE" id="PS51384">
    <property type="entry name" value="FAD_FR"/>
    <property type="match status" value="1"/>
</dbReference>
<keyword evidence="5" id="KW-1003">Cell membrane</keyword>
<evidence type="ECO:0000256" key="5">
    <source>
        <dbReference type="ARBA" id="ARBA00022475"/>
    </source>
</evidence>